<comment type="similarity">
    <text evidence="11">Belongs to the ligand-gated ion channel (TC 1.A.9) family.</text>
</comment>
<feature type="domain" description="Neurotransmitter-gated ion-channel ligand-binding" evidence="12">
    <location>
        <begin position="35"/>
        <end position="262"/>
    </location>
</feature>
<dbReference type="InterPro" id="IPR006029">
    <property type="entry name" value="Neurotrans-gated_channel_TM"/>
</dbReference>
<dbReference type="Gene3D" id="1.20.58.390">
    <property type="entry name" value="Neurotransmitter-gated ion-channel transmembrane domain"/>
    <property type="match status" value="1"/>
</dbReference>
<keyword evidence="15" id="KW-1185">Reference proteome</keyword>
<evidence type="ECO:0000256" key="5">
    <source>
        <dbReference type="ARBA" id="ARBA00022692"/>
    </source>
</evidence>
<dbReference type="InterPro" id="IPR006028">
    <property type="entry name" value="GABAA/Glycine_rcpt"/>
</dbReference>
<dbReference type="Gene3D" id="2.70.170.10">
    <property type="entry name" value="Neurotransmitter-gated ion-channel ligand-binding domain"/>
    <property type="match status" value="1"/>
</dbReference>
<keyword evidence="6 11" id="KW-0732">Signal</keyword>
<evidence type="ECO:0000313" key="14">
    <source>
        <dbReference type="EMBL" id="KAL5108362.1"/>
    </source>
</evidence>
<evidence type="ECO:0000256" key="11">
    <source>
        <dbReference type="RuleBase" id="RU000687"/>
    </source>
</evidence>
<feature type="chain" id="PRO_5045001555" evidence="11">
    <location>
        <begin position="19"/>
        <end position="428"/>
    </location>
</feature>
<dbReference type="CDD" id="cd19049">
    <property type="entry name" value="LGIC_TM_anion"/>
    <property type="match status" value="1"/>
</dbReference>
<gene>
    <name evidence="14" type="ORF">TcWFU_000536</name>
</gene>
<accession>A0ABR4QFP0</accession>
<keyword evidence="3 11" id="KW-0813">Transport</keyword>
<dbReference type="SUPFAM" id="SSF90112">
    <property type="entry name" value="Neurotransmitter-gated ion-channel transmembrane pore"/>
    <property type="match status" value="1"/>
</dbReference>
<reference evidence="14 15" key="1">
    <citation type="journal article" date="2022" name="Front. Cell. Infect. Microbiol.">
        <title>The Genomes of Two Strains of Taenia crassiceps the Animal Model for the Study of Human Cysticercosis.</title>
        <authorList>
            <person name="Bobes R.J."/>
            <person name="Estrada K."/>
            <person name="Rios-Valencia D.G."/>
            <person name="Calderon-Gallegos A."/>
            <person name="de la Torre P."/>
            <person name="Carrero J.C."/>
            <person name="Sanchez-Flores A."/>
            <person name="Laclette J.P."/>
        </authorList>
    </citation>
    <scope>NUCLEOTIDE SEQUENCE [LARGE SCALE GENOMIC DNA]</scope>
    <source>
        <strain evidence="14">WFUcys</strain>
    </source>
</reference>
<dbReference type="InterPro" id="IPR006201">
    <property type="entry name" value="Neur_channel"/>
</dbReference>
<dbReference type="PANTHER" id="PTHR18945">
    <property type="entry name" value="NEUROTRANSMITTER GATED ION CHANNEL"/>
    <property type="match status" value="1"/>
</dbReference>
<evidence type="ECO:0000256" key="4">
    <source>
        <dbReference type="ARBA" id="ARBA00022475"/>
    </source>
</evidence>
<feature type="domain" description="Neurotransmitter-gated ion-channel transmembrane" evidence="13">
    <location>
        <begin position="271"/>
        <end position="374"/>
    </location>
</feature>
<feature type="transmembrane region" description="Helical" evidence="11">
    <location>
        <begin position="298"/>
        <end position="317"/>
    </location>
</feature>
<comment type="caution">
    <text evidence="14">The sequence shown here is derived from an EMBL/GenBank/DDBJ whole genome shotgun (WGS) entry which is preliminary data.</text>
</comment>
<evidence type="ECO:0000259" key="12">
    <source>
        <dbReference type="Pfam" id="PF02931"/>
    </source>
</evidence>
<dbReference type="InterPro" id="IPR038050">
    <property type="entry name" value="Neuro_actylchol_rec"/>
</dbReference>
<feature type="transmembrane region" description="Helical" evidence="11">
    <location>
        <begin position="263"/>
        <end position="286"/>
    </location>
</feature>
<evidence type="ECO:0000259" key="13">
    <source>
        <dbReference type="Pfam" id="PF02932"/>
    </source>
</evidence>
<evidence type="ECO:0000256" key="10">
    <source>
        <dbReference type="ARBA" id="ARBA00023303"/>
    </source>
</evidence>
<keyword evidence="4" id="KW-1003">Cell membrane</keyword>
<protein>
    <submittedName>
        <fullName evidence="14">Glycine receptor subunit alpha-3</fullName>
    </submittedName>
</protein>
<dbReference type="InterPro" id="IPR018000">
    <property type="entry name" value="Neurotransmitter_ion_chnl_CS"/>
</dbReference>
<evidence type="ECO:0000256" key="9">
    <source>
        <dbReference type="ARBA" id="ARBA00023136"/>
    </source>
</evidence>
<evidence type="ECO:0000313" key="15">
    <source>
        <dbReference type="Proteomes" id="UP001651158"/>
    </source>
</evidence>
<name>A0ABR4QFP0_9CEST</name>
<feature type="transmembrane region" description="Helical" evidence="11">
    <location>
        <begin position="329"/>
        <end position="351"/>
    </location>
</feature>
<dbReference type="InterPro" id="IPR006202">
    <property type="entry name" value="Neur_chan_lig-bd"/>
</dbReference>
<dbReference type="Pfam" id="PF02931">
    <property type="entry name" value="Neur_chan_LBD"/>
    <property type="match status" value="1"/>
</dbReference>
<dbReference type="PROSITE" id="PS00236">
    <property type="entry name" value="NEUROTR_ION_CHANNEL"/>
    <property type="match status" value="1"/>
</dbReference>
<keyword evidence="8 11" id="KW-0406">Ion transport</keyword>
<dbReference type="SUPFAM" id="SSF63712">
    <property type="entry name" value="Nicotinic receptor ligand binding domain-like"/>
    <property type="match status" value="1"/>
</dbReference>
<keyword evidence="9 11" id="KW-0472">Membrane</keyword>
<dbReference type="InterPro" id="IPR036719">
    <property type="entry name" value="Neuro-gated_channel_TM_sf"/>
</dbReference>
<sequence>MLLHLLLSLLATSSPALGHYCLEGVAGDNCDDLDAIIKRLFTNYSRYERPKPRRFGADNSTTDTVFVEINMYINTISAVNIVDMDFRLDTLLRQRWYDPRLDVGDRYNFSEVPIHLHMRDIWLPDLFFRNSKSSTLHAITTPNTLAWITSNGMITYSQKLTIGLFCHMQLWDFPMDTQYCSANIGSYGYSMRDLEFRWWNEGEYDKSGQKRSGAALNAAVQLEDGHINEFAVVKHTCTYCDRTYKTTGNFTCLNVEFQLSRKFGFYLIYAYLPSLLVVLIAWMSFLIDCEATAARTSLGLLTVLSLITQSAAVLSQLPRVSYIKAIDIWFFTCFSFVVGALLEFAFVNTAARKEAKRRQKQRTPSFNLSVVHQATDESVNRQREARIYCLTARCLDRVSAIVYPLCFLLFNIIYWSVYLHHCHLDHRK</sequence>
<keyword evidence="10 11" id="KW-0407">Ion channel</keyword>
<dbReference type="Proteomes" id="UP001651158">
    <property type="component" value="Unassembled WGS sequence"/>
</dbReference>
<keyword evidence="14" id="KW-0675">Receptor</keyword>
<proteinExistence type="inferred from homology"/>
<evidence type="ECO:0000256" key="6">
    <source>
        <dbReference type="ARBA" id="ARBA00022729"/>
    </source>
</evidence>
<dbReference type="EMBL" id="JAKROA010000003">
    <property type="protein sequence ID" value="KAL5108362.1"/>
    <property type="molecule type" value="Genomic_DNA"/>
</dbReference>
<evidence type="ECO:0000256" key="7">
    <source>
        <dbReference type="ARBA" id="ARBA00022989"/>
    </source>
</evidence>
<dbReference type="Pfam" id="PF02932">
    <property type="entry name" value="Neur_chan_memb"/>
    <property type="match status" value="1"/>
</dbReference>
<evidence type="ECO:0000256" key="1">
    <source>
        <dbReference type="ARBA" id="ARBA00004141"/>
    </source>
</evidence>
<feature type="transmembrane region" description="Helical" evidence="11">
    <location>
        <begin position="400"/>
        <end position="418"/>
    </location>
</feature>
<dbReference type="CDD" id="cd18987">
    <property type="entry name" value="LGIC_ECD_anion"/>
    <property type="match status" value="1"/>
</dbReference>
<dbReference type="PRINTS" id="PR00253">
    <property type="entry name" value="GABAARECEPTR"/>
</dbReference>
<keyword evidence="7 11" id="KW-1133">Transmembrane helix</keyword>
<evidence type="ECO:0000256" key="2">
    <source>
        <dbReference type="ARBA" id="ARBA00004236"/>
    </source>
</evidence>
<organism evidence="14 15">
    <name type="scientific">Taenia crassiceps</name>
    <dbReference type="NCBI Taxonomy" id="6207"/>
    <lineage>
        <taxon>Eukaryota</taxon>
        <taxon>Metazoa</taxon>
        <taxon>Spiralia</taxon>
        <taxon>Lophotrochozoa</taxon>
        <taxon>Platyhelminthes</taxon>
        <taxon>Cestoda</taxon>
        <taxon>Eucestoda</taxon>
        <taxon>Cyclophyllidea</taxon>
        <taxon>Taeniidae</taxon>
        <taxon>Taenia</taxon>
    </lineage>
</organism>
<keyword evidence="5 11" id="KW-0812">Transmembrane</keyword>
<dbReference type="PRINTS" id="PR00252">
    <property type="entry name" value="NRIONCHANNEL"/>
</dbReference>
<comment type="subcellular location">
    <subcellularLocation>
        <location evidence="2">Cell membrane</location>
    </subcellularLocation>
    <subcellularLocation>
        <location evidence="1">Membrane</location>
        <topology evidence="1">Multi-pass membrane protein</topology>
    </subcellularLocation>
</comment>
<dbReference type="InterPro" id="IPR036734">
    <property type="entry name" value="Neur_chan_lig-bd_sf"/>
</dbReference>
<evidence type="ECO:0000256" key="8">
    <source>
        <dbReference type="ARBA" id="ARBA00023065"/>
    </source>
</evidence>
<evidence type="ECO:0000256" key="3">
    <source>
        <dbReference type="ARBA" id="ARBA00022448"/>
    </source>
</evidence>
<feature type="signal peptide" evidence="11">
    <location>
        <begin position="1"/>
        <end position="18"/>
    </location>
</feature>